<dbReference type="Gene3D" id="3.40.50.150">
    <property type="entry name" value="Vaccinia Virus protein VP39"/>
    <property type="match status" value="1"/>
</dbReference>
<gene>
    <name evidence="2" type="ORF">SAMN05660653_00274</name>
</gene>
<dbReference type="EMBL" id="FMXO01000001">
    <property type="protein sequence ID" value="SDB05242.1"/>
    <property type="molecule type" value="Genomic_DNA"/>
</dbReference>
<proteinExistence type="predicted"/>
<keyword evidence="3" id="KW-1185">Reference proteome</keyword>
<protein>
    <submittedName>
        <fullName evidence="2">Methyltransferase domain-containing protein</fullName>
    </submittedName>
</protein>
<name>A0A1G6AA32_9BACT</name>
<sequence>MSFYRKYILPRATHLTCGMKPMMRQRKKVIPRASGHVLEVGFGSGLNLPFYDSRNVSKLWGLDPYSEMTKIAEDVVRDAPFEVEILKAPGEEMPLEDRSMDTIVMTYTLCTIADPQKTFAEMARVLKPEGSLLFCEHGVSPDPSVHSWQDRLTPIWMRLAGGCHLNRDIPKLITQGGFRIRELETGYVSGLRIASYNYLGIARFG</sequence>
<dbReference type="AlphaFoldDB" id="A0A1G6AA32"/>
<keyword evidence="2" id="KW-0808">Transferase</keyword>
<reference evidence="2 3" key="1">
    <citation type="submission" date="2016-10" db="EMBL/GenBank/DDBJ databases">
        <authorList>
            <person name="de Groot N.N."/>
        </authorList>
    </citation>
    <scope>NUCLEOTIDE SEQUENCE [LARGE SCALE GENOMIC DNA]</scope>
    <source>
        <strain evidence="2 3">ASO4-2</strain>
    </source>
</reference>
<dbReference type="CDD" id="cd02440">
    <property type="entry name" value="AdoMet_MTases"/>
    <property type="match status" value="1"/>
</dbReference>
<dbReference type="GO" id="GO:0008757">
    <property type="term" value="F:S-adenosylmethionine-dependent methyltransferase activity"/>
    <property type="evidence" value="ECO:0007669"/>
    <property type="project" value="InterPro"/>
</dbReference>
<dbReference type="InterPro" id="IPR013216">
    <property type="entry name" value="Methyltransf_11"/>
</dbReference>
<dbReference type="STRING" id="617002.SAMN05660653_00274"/>
<dbReference type="PANTHER" id="PTHR45036">
    <property type="entry name" value="METHYLTRANSFERASE LIKE 7B"/>
    <property type="match status" value="1"/>
</dbReference>
<organism evidence="2 3">
    <name type="scientific">Desulfonatronum thiosulfatophilum</name>
    <dbReference type="NCBI Taxonomy" id="617002"/>
    <lineage>
        <taxon>Bacteria</taxon>
        <taxon>Pseudomonadati</taxon>
        <taxon>Thermodesulfobacteriota</taxon>
        <taxon>Desulfovibrionia</taxon>
        <taxon>Desulfovibrionales</taxon>
        <taxon>Desulfonatronaceae</taxon>
        <taxon>Desulfonatronum</taxon>
    </lineage>
</organism>
<evidence type="ECO:0000259" key="1">
    <source>
        <dbReference type="Pfam" id="PF08241"/>
    </source>
</evidence>
<feature type="domain" description="Methyltransferase type 11" evidence="1">
    <location>
        <begin position="38"/>
        <end position="134"/>
    </location>
</feature>
<dbReference type="OrthoDB" id="9797252at2"/>
<dbReference type="RefSeq" id="WP_092116436.1">
    <property type="nucleotide sequence ID" value="NZ_FMXO01000001.1"/>
</dbReference>
<dbReference type="Proteomes" id="UP000198771">
    <property type="component" value="Unassembled WGS sequence"/>
</dbReference>
<evidence type="ECO:0000313" key="2">
    <source>
        <dbReference type="EMBL" id="SDB05242.1"/>
    </source>
</evidence>
<dbReference type="InterPro" id="IPR029063">
    <property type="entry name" value="SAM-dependent_MTases_sf"/>
</dbReference>
<accession>A0A1G6AA32</accession>
<keyword evidence="2" id="KW-0489">Methyltransferase</keyword>
<dbReference type="InterPro" id="IPR052356">
    <property type="entry name" value="Thiol_S-MT"/>
</dbReference>
<dbReference type="GO" id="GO:0032259">
    <property type="term" value="P:methylation"/>
    <property type="evidence" value="ECO:0007669"/>
    <property type="project" value="UniProtKB-KW"/>
</dbReference>
<dbReference type="Pfam" id="PF08241">
    <property type="entry name" value="Methyltransf_11"/>
    <property type="match status" value="1"/>
</dbReference>
<evidence type="ECO:0000313" key="3">
    <source>
        <dbReference type="Proteomes" id="UP000198771"/>
    </source>
</evidence>
<dbReference type="SUPFAM" id="SSF53335">
    <property type="entry name" value="S-adenosyl-L-methionine-dependent methyltransferases"/>
    <property type="match status" value="1"/>
</dbReference>
<dbReference type="PANTHER" id="PTHR45036:SF1">
    <property type="entry name" value="METHYLTRANSFERASE LIKE 7A"/>
    <property type="match status" value="1"/>
</dbReference>